<dbReference type="InterPro" id="IPR004343">
    <property type="entry name" value="Plus-3_dom"/>
</dbReference>
<sequence>MSSDADPFETELLGLVEHTSKEGRRHKKTSKHNRKRKANDVSDFEDGEEVESEEVEDPYPLEGKYINESDRQRLLEMTEMEREQTLAGRAEERQKLQDKLALRRMRESRGGEPDSKRARLPPGATKEKTRKLDELKARRQAKDDRKRGDRSPRHNESDMEVDTDESEEGEEEKESDDAASPPPNKREKLPEPQIQNGPATIRDMNRGRVTREMVKKHFLAPWFAEFITGAWVRYSIGHDDKGRTVYRICQVMGLSPEPVKPYLVEGTAVDRTFELQHGKHRKFFRMDLLSNAPMEEGELARLATEIQAASQTYPTTQSIKKKYEKMQSLIHTVLTETDVSGILKRKEQIRKANGAKTTSQITMERSRLNQARALALKRKDMEEVRSLEFQIADFNERYPDERQRQEGQSTLEALSIKNRKINAEAIRRAELAAARERKNGKADASARLKTIPRTNLNSNSQDPSRAGTPLASQAPSTMASPSPSADLATGAKSLEADITDSVEVDLDDF</sequence>
<evidence type="ECO:0000313" key="7">
    <source>
        <dbReference type="EMBL" id="KIY71345.1"/>
    </source>
</evidence>
<feature type="domain" description="Plus3" evidence="6">
    <location>
        <begin position="198"/>
        <end position="331"/>
    </location>
</feature>
<dbReference type="OrthoDB" id="166375at2759"/>
<dbReference type="PANTHER" id="PTHR13115:SF8">
    <property type="entry name" value="RNA POLYMERASE-ASSOCIATED PROTEIN RTF1 HOMOLOG"/>
    <property type="match status" value="1"/>
</dbReference>
<feature type="region of interest" description="Disordered" evidence="5">
    <location>
        <begin position="1"/>
        <end position="207"/>
    </location>
</feature>
<dbReference type="Pfam" id="PF03126">
    <property type="entry name" value="Plus-3"/>
    <property type="match status" value="1"/>
</dbReference>
<evidence type="ECO:0000256" key="5">
    <source>
        <dbReference type="SAM" id="MobiDB-lite"/>
    </source>
</evidence>
<dbReference type="SMART" id="SM00719">
    <property type="entry name" value="Plus3"/>
    <property type="match status" value="1"/>
</dbReference>
<feature type="compositionally biased region" description="Basic and acidic residues" evidence="5">
    <location>
        <begin position="65"/>
        <end position="117"/>
    </location>
</feature>
<dbReference type="InterPro" id="IPR036128">
    <property type="entry name" value="Plus3-like_sf"/>
</dbReference>
<dbReference type="STRING" id="1314674.A0A0D7BMB1"/>
<dbReference type="GO" id="GO:0003677">
    <property type="term" value="F:DNA binding"/>
    <property type="evidence" value="ECO:0007669"/>
    <property type="project" value="InterPro"/>
</dbReference>
<feature type="compositionally biased region" description="Polar residues" evidence="5">
    <location>
        <begin position="452"/>
        <end position="463"/>
    </location>
</feature>
<dbReference type="EMBL" id="KN880455">
    <property type="protein sequence ID" value="KIY71345.1"/>
    <property type="molecule type" value="Genomic_DNA"/>
</dbReference>
<dbReference type="AlphaFoldDB" id="A0A0D7BMB1"/>
<dbReference type="SUPFAM" id="SSF159042">
    <property type="entry name" value="Plus3-like"/>
    <property type="match status" value="1"/>
</dbReference>
<feature type="compositionally biased region" description="Acidic residues" evidence="5">
    <location>
        <begin position="42"/>
        <end position="59"/>
    </location>
</feature>
<feature type="region of interest" description="Disordered" evidence="5">
    <location>
        <begin position="435"/>
        <end position="509"/>
    </location>
</feature>
<evidence type="ECO:0000256" key="1">
    <source>
        <dbReference type="ARBA" id="ARBA00004123"/>
    </source>
</evidence>
<keyword evidence="4" id="KW-0539">Nucleus</keyword>
<keyword evidence="3" id="KW-0804">Transcription</keyword>
<feature type="compositionally biased region" description="Basic and acidic residues" evidence="5">
    <location>
        <begin position="125"/>
        <end position="157"/>
    </location>
</feature>
<evidence type="ECO:0000256" key="2">
    <source>
        <dbReference type="ARBA" id="ARBA00023015"/>
    </source>
</evidence>
<proteinExistence type="predicted"/>
<keyword evidence="8" id="KW-1185">Reference proteome</keyword>
<dbReference type="Proteomes" id="UP000054007">
    <property type="component" value="Unassembled WGS sequence"/>
</dbReference>
<reference evidence="7 8" key="1">
    <citation type="journal article" date="2015" name="Fungal Genet. Biol.">
        <title>Evolution of novel wood decay mechanisms in Agaricales revealed by the genome sequences of Fistulina hepatica and Cylindrobasidium torrendii.</title>
        <authorList>
            <person name="Floudas D."/>
            <person name="Held B.W."/>
            <person name="Riley R."/>
            <person name="Nagy L.G."/>
            <person name="Koehler G."/>
            <person name="Ransdell A.S."/>
            <person name="Younus H."/>
            <person name="Chow J."/>
            <person name="Chiniquy J."/>
            <person name="Lipzen A."/>
            <person name="Tritt A."/>
            <person name="Sun H."/>
            <person name="Haridas S."/>
            <person name="LaButti K."/>
            <person name="Ohm R.A."/>
            <person name="Kues U."/>
            <person name="Blanchette R.A."/>
            <person name="Grigoriev I.V."/>
            <person name="Minto R.E."/>
            <person name="Hibbett D.S."/>
        </authorList>
    </citation>
    <scope>NUCLEOTIDE SEQUENCE [LARGE SCALE GENOMIC DNA]</scope>
    <source>
        <strain evidence="7 8">FP15055 ss-10</strain>
    </source>
</reference>
<feature type="compositionally biased region" description="Basic residues" evidence="5">
    <location>
        <begin position="23"/>
        <end position="37"/>
    </location>
</feature>
<dbReference type="PANTHER" id="PTHR13115">
    <property type="entry name" value="RNA POLYMERASE-ASSOCIATED PROTEIN RTF1 HOMOLOG"/>
    <property type="match status" value="1"/>
</dbReference>
<organism evidence="7 8">
    <name type="scientific">Cylindrobasidium torrendii FP15055 ss-10</name>
    <dbReference type="NCBI Taxonomy" id="1314674"/>
    <lineage>
        <taxon>Eukaryota</taxon>
        <taxon>Fungi</taxon>
        <taxon>Dikarya</taxon>
        <taxon>Basidiomycota</taxon>
        <taxon>Agaricomycotina</taxon>
        <taxon>Agaricomycetes</taxon>
        <taxon>Agaricomycetidae</taxon>
        <taxon>Agaricales</taxon>
        <taxon>Marasmiineae</taxon>
        <taxon>Physalacriaceae</taxon>
        <taxon>Cylindrobasidium</taxon>
    </lineage>
</organism>
<feature type="compositionally biased region" description="Basic and acidic residues" evidence="5">
    <location>
        <begin position="435"/>
        <end position="446"/>
    </location>
</feature>
<dbReference type="GO" id="GO:1990269">
    <property type="term" value="F:RNA polymerase II C-terminal domain phosphoserine binding"/>
    <property type="evidence" value="ECO:0007669"/>
    <property type="project" value="TreeGrafter"/>
</dbReference>
<evidence type="ECO:0000313" key="8">
    <source>
        <dbReference type="Proteomes" id="UP000054007"/>
    </source>
</evidence>
<gene>
    <name evidence="7" type="ORF">CYLTODRAFT_418889</name>
</gene>
<comment type="subcellular location">
    <subcellularLocation>
        <location evidence="1">Nucleus</location>
    </subcellularLocation>
</comment>
<evidence type="ECO:0000256" key="4">
    <source>
        <dbReference type="ARBA" id="ARBA00023242"/>
    </source>
</evidence>
<dbReference type="PROSITE" id="PS51360">
    <property type="entry name" value="PLUS3"/>
    <property type="match status" value="1"/>
</dbReference>
<dbReference type="GO" id="GO:0016593">
    <property type="term" value="C:Cdc73/Paf1 complex"/>
    <property type="evidence" value="ECO:0007669"/>
    <property type="project" value="TreeGrafter"/>
</dbReference>
<protein>
    <recommendedName>
        <fullName evidence="6">Plus3 domain-containing protein</fullName>
    </recommendedName>
</protein>
<evidence type="ECO:0000256" key="3">
    <source>
        <dbReference type="ARBA" id="ARBA00023163"/>
    </source>
</evidence>
<dbReference type="Gene3D" id="3.90.70.200">
    <property type="entry name" value="Plus-3 domain"/>
    <property type="match status" value="1"/>
</dbReference>
<feature type="compositionally biased region" description="Acidic residues" evidence="5">
    <location>
        <begin position="497"/>
        <end position="509"/>
    </location>
</feature>
<evidence type="ECO:0000259" key="6">
    <source>
        <dbReference type="PROSITE" id="PS51360"/>
    </source>
</evidence>
<feature type="compositionally biased region" description="Acidic residues" evidence="5">
    <location>
        <begin position="158"/>
        <end position="177"/>
    </location>
</feature>
<accession>A0A0D7BMB1</accession>
<name>A0A0D7BMB1_9AGAR</name>
<feature type="compositionally biased region" description="Low complexity" evidence="5">
    <location>
        <begin position="471"/>
        <end position="485"/>
    </location>
</feature>
<keyword evidence="2" id="KW-0805">Transcription regulation</keyword>